<evidence type="ECO:0000256" key="2">
    <source>
        <dbReference type="HAMAP-Rule" id="MF_00163"/>
    </source>
</evidence>
<keyword evidence="2" id="KW-0408">Iron</keyword>
<dbReference type="PANTHER" id="PTHR10458">
    <property type="entry name" value="PEPTIDE DEFORMYLASE"/>
    <property type="match status" value="1"/>
</dbReference>
<dbReference type="Proteomes" id="UP000177165">
    <property type="component" value="Unassembled WGS sequence"/>
</dbReference>
<dbReference type="EC" id="3.5.1.88" evidence="2"/>
<feature type="binding site" evidence="2">
    <location>
        <position position="135"/>
    </location>
    <ligand>
        <name>Fe cation</name>
        <dbReference type="ChEBI" id="CHEBI:24875"/>
    </ligand>
</feature>
<dbReference type="InterPro" id="IPR023635">
    <property type="entry name" value="Peptide_deformylase"/>
</dbReference>
<protein>
    <recommendedName>
        <fullName evidence="2">Peptide deformylase</fullName>
        <shortName evidence="2">PDF</shortName>
        <ecNumber evidence="2">3.5.1.88</ecNumber>
    </recommendedName>
    <alternativeName>
        <fullName evidence="2">Polypeptide deformylase</fullName>
    </alternativeName>
</protein>
<keyword evidence="2" id="KW-0648">Protein biosynthesis</keyword>
<dbReference type="Pfam" id="PF01327">
    <property type="entry name" value="Pep_deformylase"/>
    <property type="match status" value="1"/>
</dbReference>
<dbReference type="AlphaFoldDB" id="A0A1G2AQ76"/>
<evidence type="ECO:0000256" key="1">
    <source>
        <dbReference type="ARBA" id="ARBA00010759"/>
    </source>
</evidence>
<evidence type="ECO:0000313" key="4">
    <source>
        <dbReference type="Proteomes" id="UP000177165"/>
    </source>
</evidence>
<dbReference type="HAMAP" id="MF_00163">
    <property type="entry name" value="Pep_deformylase"/>
    <property type="match status" value="1"/>
</dbReference>
<dbReference type="PANTHER" id="PTHR10458:SF22">
    <property type="entry name" value="PEPTIDE DEFORMYLASE"/>
    <property type="match status" value="1"/>
</dbReference>
<dbReference type="GO" id="GO:0006412">
    <property type="term" value="P:translation"/>
    <property type="evidence" value="ECO:0007669"/>
    <property type="project" value="UniProtKB-UniRule"/>
</dbReference>
<comment type="cofactor">
    <cofactor evidence="2">
        <name>Fe(2+)</name>
        <dbReference type="ChEBI" id="CHEBI:29033"/>
    </cofactor>
    <text evidence="2">Binds 1 Fe(2+) ion.</text>
</comment>
<dbReference type="GO" id="GO:0042586">
    <property type="term" value="F:peptide deformylase activity"/>
    <property type="evidence" value="ECO:0007669"/>
    <property type="project" value="UniProtKB-UniRule"/>
</dbReference>
<dbReference type="Gene3D" id="3.90.45.10">
    <property type="entry name" value="Peptide deformylase"/>
    <property type="match status" value="1"/>
</dbReference>
<dbReference type="InterPro" id="IPR036821">
    <property type="entry name" value="Peptide_deformylase_sf"/>
</dbReference>
<dbReference type="NCBIfam" id="TIGR00079">
    <property type="entry name" value="pept_deformyl"/>
    <property type="match status" value="1"/>
</dbReference>
<organism evidence="3 4">
    <name type="scientific">Candidatus Kerfeldbacteria bacterium RIFCSPHIGHO2_02_FULL_42_14</name>
    <dbReference type="NCBI Taxonomy" id="1798540"/>
    <lineage>
        <taxon>Bacteria</taxon>
        <taxon>Candidatus Kerfeldiibacteriota</taxon>
    </lineage>
</organism>
<dbReference type="NCBIfam" id="NF001159">
    <property type="entry name" value="PRK00150.1-3"/>
    <property type="match status" value="1"/>
</dbReference>
<evidence type="ECO:0000313" key="3">
    <source>
        <dbReference type="EMBL" id="OGY79058.1"/>
    </source>
</evidence>
<feature type="active site" evidence="2">
    <location>
        <position position="136"/>
    </location>
</feature>
<dbReference type="SUPFAM" id="SSF56420">
    <property type="entry name" value="Peptide deformylase"/>
    <property type="match status" value="1"/>
</dbReference>
<accession>A0A1G2AQ76</accession>
<comment type="caution">
    <text evidence="3">The sequence shown here is derived from an EMBL/GenBank/DDBJ whole genome shotgun (WGS) entry which is preliminary data.</text>
</comment>
<keyword evidence="2" id="KW-0378">Hydrolase</keyword>
<dbReference type="STRING" id="1798540.A3B74_03970"/>
<dbReference type="PIRSF" id="PIRSF004749">
    <property type="entry name" value="Pep_def"/>
    <property type="match status" value="1"/>
</dbReference>
<reference evidence="3 4" key="1">
    <citation type="journal article" date="2016" name="Nat. Commun.">
        <title>Thousands of microbial genomes shed light on interconnected biogeochemical processes in an aquifer system.</title>
        <authorList>
            <person name="Anantharaman K."/>
            <person name="Brown C.T."/>
            <person name="Hug L.A."/>
            <person name="Sharon I."/>
            <person name="Castelle C.J."/>
            <person name="Probst A.J."/>
            <person name="Thomas B.C."/>
            <person name="Singh A."/>
            <person name="Wilkins M.J."/>
            <person name="Karaoz U."/>
            <person name="Brodie E.L."/>
            <person name="Williams K.H."/>
            <person name="Hubbard S.S."/>
            <person name="Banfield J.F."/>
        </authorList>
    </citation>
    <scope>NUCLEOTIDE SEQUENCE [LARGE SCALE GENOMIC DNA]</scope>
</reference>
<name>A0A1G2AQ76_9BACT</name>
<feature type="binding site" evidence="2">
    <location>
        <position position="139"/>
    </location>
    <ligand>
        <name>Fe cation</name>
        <dbReference type="ChEBI" id="CHEBI:24875"/>
    </ligand>
</feature>
<comment type="similarity">
    <text evidence="1 2">Belongs to the polypeptide deformylase family.</text>
</comment>
<dbReference type="CDD" id="cd00487">
    <property type="entry name" value="Pep_deformylase"/>
    <property type="match status" value="1"/>
</dbReference>
<keyword evidence="2" id="KW-0479">Metal-binding</keyword>
<dbReference type="PRINTS" id="PR01576">
    <property type="entry name" value="PDEFORMYLASE"/>
</dbReference>
<sequence>MAILPVLIHPHPALRVCAQTVDSAQLHSLNMRRLIDDMIETMRVKDGVGIAATQVGKPYQIFIVSEIPKKVQVFINPELSVFSKKQTYLEEGCLSLPGILGWVARPAKVRLKALDLSGQPVEIKATGLMAKIVQHEYDHLQGILFIDKTERLTQGNLVALERGEALVASVHKKQMW</sequence>
<dbReference type="GO" id="GO:0046872">
    <property type="term" value="F:metal ion binding"/>
    <property type="evidence" value="ECO:0007669"/>
    <property type="project" value="UniProtKB-KW"/>
</dbReference>
<comment type="function">
    <text evidence="2">Removes the formyl group from the N-terminal Met of newly synthesized proteins. Requires at least a dipeptide for an efficient rate of reaction. N-terminal L-methionine is a prerequisite for activity but the enzyme has broad specificity at other positions.</text>
</comment>
<comment type="catalytic activity">
    <reaction evidence="2">
        <text>N-terminal N-formyl-L-methionyl-[peptide] + H2O = N-terminal L-methionyl-[peptide] + formate</text>
        <dbReference type="Rhea" id="RHEA:24420"/>
        <dbReference type="Rhea" id="RHEA-COMP:10639"/>
        <dbReference type="Rhea" id="RHEA-COMP:10640"/>
        <dbReference type="ChEBI" id="CHEBI:15377"/>
        <dbReference type="ChEBI" id="CHEBI:15740"/>
        <dbReference type="ChEBI" id="CHEBI:49298"/>
        <dbReference type="ChEBI" id="CHEBI:64731"/>
        <dbReference type="EC" id="3.5.1.88"/>
    </reaction>
</comment>
<gene>
    <name evidence="2" type="primary">def</name>
    <name evidence="3" type="ORF">A3B74_03970</name>
</gene>
<feature type="binding site" evidence="2">
    <location>
        <position position="93"/>
    </location>
    <ligand>
        <name>Fe cation</name>
        <dbReference type="ChEBI" id="CHEBI:24875"/>
    </ligand>
</feature>
<dbReference type="EMBL" id="MHKB01000011">
    <property type="protein sequence ID" value="OGY79058.1"/>
    <property type="molecule type" value="Genomic_DNA"/>
</dbReference>
<proteinExistence type="inferred from homology"/>